<proteinExistence type="predicted"/>
<sequence>MSMTTETVVIKGRHLGVRGVLLLVTLAIGLVFGSSRPVGESYTFKFANPTKNHSISLVTWNICVAGNKNARYPLDEFPLNFNQNALVNTKACNQAMLREINKRHLAEGFSPIVLPLSYGRLSPAMQVLVIVNAERTSRGLPPYVGVTTALMSDSLIGAKSGKDPNPSNADGNWIQFNSIWAGSYQNVLMADYDWMYNDGWAGSSNNTINIDCHSPSGRGCWGHREGILANYPVISNSELVAGAAVVTNGPSSLATPSIAAAFEEIQGPIRIAKALPNP</sequence>
<gene>
    <name evidence="1" type="ORF">AXFE_29170</name>
</gene>
<dbReference type="EMBL" id="JXYS01000092">
    <property type="protein sequence ID" value="KJF16223.1"/>
    <property type="molecule type" value="Genomic_DNA"/>
</dbReference>
<evidence type="ECO:0000313" key="2">
    <source>
        <dbReference type="Proteomes" id="UP000032360"/>
    </source>
</evidence>
<keyword evidence="2" id="KW-1185">Reference proteome</keyword>
<dbReference type="Proteomes" id="UP000032360">
    <property type="component" value="Unassembled WGS sequence"/>
</dbReference>
<reference evidence="1 2" key="1">
    <citation type="submission" date="2015-01" db="EMBL/GenBank/DDBJ databases">
        <title>Draft genome of the acidophilic iron oxidizer Acidithrix ferrooxidans strain Py-F3.</title>
        <authorList>
            <person name="Poehlein A."/>
            <person name="Eisen S."/>
            <person name="Schloemann M."/>
            <person name="Johnson B.D."/>
            <person name="Daniel R."/>
            <person name="Muehling M."/>
        </authorList>
    </citation>
    <scope>NUCLEOTIDE SEQUENCE [LARGE SCALE GENOMIC DNA]</scope>
    <source>
        <strain evidence="1 2">Py-F3</strain>
    </source>
</reference>
<accession>A0A0D8HE64</accession>
<organism evidence="1 2">
    <name type="scientific">Acidithrix ferrooxidans</name>
    <dbReference type="NCBI Taxonomy" id="1280514"/>
    <lineage>
        <taxon>Bacteria</taxon>
        <taxon>Bacillati</taxon>
        <taxon>Actinomycetota</taxon>
        <taxon>Acidimicrobiia</taxon>
        <taxon>Acidimicrobiales</taxon>
        <taxon>Acidimicrobiaceae</taxon>
        <taxon>Acidithrix</taxon>
    </lineage>
</organism>
<comment type="caution">
    <text evidence="1">The sequence shown here is derived from an EMBL/GenBank/DDBJ whole genome shotgun (WGS) entry which is preliminary data.</text>
</comment>
<name>A0A0D8HE64_9ACTN</name>
<evidence type="ECO:0000313" key="1">
    <source>
        <dbReference type="EMBL" id="KJF16223.1"/>
    </source>
</evidence>
<dbReference type="AlphaFoldDB" id="A0A0D8HE64"/>
<protein>
    <submittedName>
        <fullName evidence="1">Uncharacterized protein</fullName>
    </submittedName>
</protein>